<evidence type="ECO:0000313" key="9">
    <source>
        <dbReference type="Proteomes" id="UP000250831"/>
    </source>
</evidence>
<organism evidence="8 9">
    <name type="scientific">Sphingobacterium athyrii</name>
    <dbReference type="NCBI Taxonomy" id="2152717"/>
    <lineage>
        <taxon>Bacteria</taxon>
        <taxon>Pseudomonadati</taxon>
        <taxon>Bacteroidota</taxon>
        <taxon>Sphingobacteriia</taxon>
        <taxon>Sphingobacteriales</taxon>
        <taxon>Sphingobacteriaceae</taxon>
        <taxon>Sphingobacterium</taxon>
    </lineage>
</organism>
<evidence type="ECO:0000313" key="8">
    <source>
        <dbReference type="EMBL" id="PUV23739.1"/>
    </source>
</evidence>
<dbReference type="GO" id="GO:0022857">
    <property type="term" value="F:transmembrane transporter activity"/>
    <property type="evidence" value="ECO:0007669"/>
    <property type="project" value="InterPro"/>
</dbReference>
<accession>A0A363NSH7</accession>
<dbReference type="RefSeq" id="WP_108635073.1">
    <property type="nucleotide sequence ID" value="NZ_DAMCKI010000050.1"/>
</dbReference>
<dbReference type="PANTHER" id="PTHR30558">
    <property type="entry name" value="EXBD MEMBRANE COMPONENT OF PMF-DRIVEN MACROMOLECULE IMPORT SYSTEM"/>
    <property type="match status" value="1"/>
</dbReference>
<keyword evidence="6" id="KW-0472">Membrane</keyword>
<proteinExistence type="inferred from homology"/>
<evidence type="ECO:0000256" key="7">
    <source>
        <dbReference type="RuleBase" id="RU003879"/>
    </source>
</evidence>
<dbReference type="AlphaFoldDB" id="A0A363NSH7"/>
<evidence type="ECO:0000256" key="3">
    <source>
        <dbReference type="ARBA" id="ARBA00022475"/>
    </source>
</evidence>
<evidence type="ECO:0000256" key="2">
    <source>
        <dbReference type="ARBA" id="ARBA00005811"/>
    </source>
</evidence>
<keyword evidence="7" id="KW-0813">Transport</keyword>
<dbReference type="OrthoDB" id="1375727at2"/>
<dbReference type="EMBL" id="QCXX01000004">
    <property type="protein sequence ID" value="PUV23739.1"/>
    <property type="molecule type" value="Genomic_DNA"/>
</dbReference>
<dbReference type="Proteomes" id="UP000250831">
    <property type="component" value="Unassembled WGS sequence"/>
</dbReference>
<comment type="subcellular location">
    <subcellularLocation>
        <location evidence="1">Cell membrane</location>
        <topology evidence="1">Single-pass membrane protein</topology>
    </subcellularLocation>
    <subcellularLocation>
        <location evidence="7">Cell membrane</location>
        <topology evidence="7">Single-pass type II membrane protein</topology>
    </subcellularLocation>
</comment>
<comment type="caution">
    <text evidence="8">The sequence shown here is derived from an EMBL/GenBank/DDBJ whole genome shotgun (WGS) entry which is preliminary data.</text>
</comment>
<dbReference type="Gene3D" id="3.30.420.270">
    <property type="match status" value="1"/>
</dbReference>
<reference evidence="8 9" key="1">
    <citation type="submission" date="2018-04" db="EMBL/GenBank/DDBJ databases">
        <title>Sphingobacterium sp. M46 Genome.</title>
        <authorList>
            <person name="Cheng J."/>
            <person name="Li Y."/>
        </authorList>
    </citation>
    <scope>NUCLEOTIDE SEQUENCE [LARGE SCALE GENOMIC DNA]</scope>
    <source>
        <strain evidence="8 9">M46</strain>
    </source>
</reference>
<gene>
    <name evidence="8" type="ORF">DCO56_17815</name>
</gene>
<name>A0A363NSH7_9SPHI</name>
<evidence type="ECO:0000256" key="6">
    <source>
        <dbReference type="ARBA" id="ARBA00023136"/>
    </source>
</evidence>
<dbReference type="Pfam" id="PF02472">
    <property type="entry name" value="ExbD"/>
    <property type="match status" value="1"/>
</dbReference>
<keyword evidence="7" id="KW-0653">Protein transport</keyword>
<evidence type="ECO:0000256" key="5">
    <source>
        <dbReference type="ARBA" id="ARBA00022989"/>
    </source>
</evidence>
<keyword evidence="5" id="KW-1133">Transmembrane helix</keyword>
<dbReference type="InterPro" id="IPR003400">
    <property type="entry name" value="ExbD"/>
</dbReference>
<keyword evidence="3" id="KW-1003">Cell membrane</keyword>
<evidence type="ECO:0000256" key="4">
    <source>
        <dbReference type="ARBA" id="ARBA00022692"/>
    </source>
</evidence>
<dbReference type="GO" id="GO:0005886">
    <property type="term" value="C:plasma membrane"/>
    <property type="evidence" value="ECO:0007669"/>
    <property type="project" value="UniProtKB-SubCell"/>
</dbReference>
<dbReference type="GO" id="GO:0015031">
    <property type="term" value="P:protein transport"/>
    <property type="evidence" value="ECO:0007669"/>
    <property type="project" value="UniProtKB-KW"/>
</dbReference>
<evidence type="ECO:0000256" key="1">
    <source>
        <dbReference type="ARBA" id="ARBA00004162"/>
    </source>
</evidence>
<keyword evidence="4 7" id="KW-0812">Transmembrane</keyword>
<keyword evidence="9" id="KW-1185">Reference proteome</keyword>
<protein>
    <submittedName>
        <fullName evidence="8">Biopolymer transporter ExbD</fullName>
    </submittedName>
</protein>
<comment type="similarity">
    <text evidence="2 7">Belongs to the ExbD/TolR family.</text>
</comment>
<sequence length="136" mass="14933">MNLRSRKNKPSAEVHTSALNDIMFFLMLFFLLASAVSNPQVVKLLLPKSSAGEQSVAKKTITVSITKELGYFIDKNPVPVEGLEAAIQSQMASGEELTIMLYVDNTVPIQNVISVMDVANRLKVKVVLATEPKKDK</sequence>